<reference evidence="3 4" key="2">
    <citation type="submission" date="2019-09" db="EMBL/GenBank/DDBJ databases">
        <authorList>
            <person name="Jin C."/>
        </authorList>
    </citation>
    <scope>NUCLEOTIDE SEQUENCE [LARGE SCALE GENOMIC DNA]</scope>
    <source>
        <strain evidence="3 4">BN140002</strain>
    </source>
</reference>
<comment type="caution">
    <text evidence="3">The sequence shown here is derived from an EMBL/GenBank/DDBJ whole genome shotgun (WGS) entry which is preliminary data.</text>
</comment>
<reference evidence="3 4" key="1">
    <citation type="submission" date="2019-09" db="EMBL/GenBank/DDBJ databases">
        <title>Salinarimonas rosea gen. nov., sp. nov., a new member of the a-2 subgroup of the Proteobacteria.</title>
        <authorList>
            <person name="Liu J."/>
        </authorList>
    </citation>
    <scope>NUCLEOTIDE SEQUENCE [LARGE SCALE GENOMIC DNA]</scope>
    <source>
        <strain evidence="3 4">BN140002</strain>
    </source>
</reference>
<evidence type="ECO:0000313" key="4">
    <source>
        <dbReference type="Proteomes" id="UP000323142"/>
    </source>
</evidence>
<gene>
    <name evidence="3" type="ORF">F0L46_07085</name>
</gene>
<evidence type="ECO:0000313" key="3">
    <source>
        <dbReference type="EMBL" id="KAA2238028.1"/>
    </source>
</evidence>
<keyword evidence="2" id="KW-0732">Signal</keyword>
<sequence>MSLLCALVMCAAPAVAPKPDFERAVNAPLRAYETCARTRPGAKGCAGHLDAARAGMVGIGYSPAQAASHVGAAQERFIAPRQRGSSDAPAAKALKPASPARKEAARGPGADEHLADWTLCLEKTRGDVLAYPVAPDADVEATASAITRACNGYASLAQGLLVASGQSEAQAKETLAAFTDTARRRVLAELRRRAGKAAPRRDTASASGAVPR</sequence>
<accession>A0A5B2VHE5</accession>
<dbReference type="Proteomes" id="UP000323142">
    <property type="component" value="Unassembled WGS sequence"/>
</dbReference>
<name>A0A5B2VHE5_9HYPH</name>
<feature type="region of interest" description="Disordered" evidence="1">
    <location>
        <begin position="191"/>
        <end position="212"/>
    </location>
</feature>
<organism evidence="3 4">
    <name type="scientific">Salinarimonas soli</name>
    <dbReference type="NCBI Taxonomy" id="1638099"/>
    <lineage>
        <taxon>Bacteria</taxon>
        <taxon>Pseudomonadati</taxon>
        <taxon>Pseudomonadota</taxon>
        <taxon>Alphaproteobacteria</taxon>
        <taxon>Hyphomicrobiales</taxon>
        <taxon>Salinarimonadaceae</taxon>
        <taxon>Salinarimonas</taxon>
    </lineage>
</organism>
<proteinExistence type="predicted"/>
<dbReference type="EMBL" id="VUOA01000016">
    <property type="protein sequence ID" value="KAA2238028.1"/>
    <property type="molecule type" value="Genomic_DNA"/>
</dbReference>
<feature type="compositionally biased region" description="Basic and acidic residues" evidence="1">
    <location>
        <begin position="100"/>
        <end position="109"/>
    </location>
</feature>
<keyword evidence="4" id="KW-1185">Reference proteome</keyword>
<feature type="region of interest" description="Disordered" evidence="1">
    <location>
        <begin position="81"/>
        <end position="109"/>
    </location>
</feature>
<dbReference type="RefSeq" id="WP_149816360.1">
    <property type="nucleotide sequence ID" value="NZ_VUOA01000016.1"/>
</dbReference>
<evidence type="ECO:0000256" key="1">
    <source>
        <dbReference type="SAM" id="MobiDB-lite"/>
    </source>
</evidence>
<protein>
    <submittedName>
        <fullName evidence="3">Uncharacterized protein</fullName>
    </submittedName>
</protein>
<feature type="chain" id="PRO_5023148893" evidence="2">
    <location>
        <begin position="17"/>
        <end position="212"/>
    </location>
</feature>
<evidence type="ECO:0000256" key="2">
    <source>
        <dbReference type="SAM" id="SignalP"/>
    </source>
</evidence>
<dbReference type="AlphaFoldDB" id="A0A5B2VHE5"/>
<feature type="signal peptide" evidence="2">
    <location>
        <begin position="1"/>
        <end position="16"/>
    </location>
</feature>
<feature type="compositionally biased region" description="Low complexity" evidence="1">
    <location>
        <begin position="85"/>
        <end position="99"/>
    </location>
</feature>